<proteinExistence type="predicted"/>
<protein>
    <submittedName>
        <fullName evidence="2">Uncharacterized protein</fullName>
    </submittedName>
</protein>
<evidence type="ECO:0000313" key="2">
    <source>
        <dbReference type="EMBL" id="GAG32699.1"/>
    </source>
</evidence>
<comment type="caution">
    <text evidence="2">The sequence shown here is derived from an EMBL/GenBank/DDBJ whole genome shotgun (WGS) entry which is preliminary data.</text>
</comment>
<keyword evidence="1" id="KW-0812">Transmembrane</keyword>
<name>X0WNZ2_9ZZZZ</name>
<evidence type="ECO:0000256" key="1">
    <source>
        <dbReference type="SAM" id="Phobius"/>
    </source>
</evidence>
<sequence length="93" mass="9502">MSQSIKSFVNRWAVLISVVYLAATGLLKALAESGIEWAGVGLTVVQMAFGLLALTPDPALAAEVSAGVAGGLALYGATRKVISITKKSRAARG</sequence>
<accession>X0WNZ2</accession>
<feature type="transmembrane region" description="Helical" evidence="1">
    <location>
        <begin position="12"/>
        <end position="30"/>
    </location>
</feature>
<feature type="transmembrane region" description="Helical" evidence="1">
    <location>
        <begin position="60"/>
        <end position="78"/>
    </location>
</feature>
<reference evidence="2" key="1">
    <citation type="journal article" date="2014" name="Front. Microbiol.">
        <title>High frequency of phylogenetically diverse reductive dehalogenase-homologous genes in deep subseafloor sedimentary metagenomes.</title>
        <authorList>
            <person name="Kawai M."/>
            <person name="Futagami T."/>
            <person name="Toyoda A."/>
            <person name="Takaki Y."/>
            <person name="Nishi S."/>
            <person name="Hori S."/>
            <person name="Arai W."/>
            <person name="Tsubouchi T."/>
            <person name="Morono Y."/>
            <person name="Uchiyama I."/>
            <person name="Ito T."/>
            <person name="Fujiyama A."/>
            <person name="Inagaki F."/>
            <person name="Takami H."/>
        </authorList>
    </citation>
    <scope>NUCLEOTIDE SEQUENCE</scope>
    <source>
        <strain evidence="2">Expedition CK06-06</strain>
    </source>
</reference>
<dbReference type="AlphaFoldDB" id="X0WNZ2"/>
<keyword evidence="1" id="KW-0472">Membrane</keyword>
<gene>
    <name evidence="2" type="ORF">S01H1_70334</name>
</gene>
<organism evidence="2">
    <name type="scientific">marine sediment metagenome</name>
    <dbReference type="NCBI Taxonomy" id="412755"/>
    <lineage>
        <taxon>unclassified sequences</taxon>
        <taxon>metagenomes</taxon>
        <taxon>ecological metagenomes</taxon>
    </lineage>
</organism>
<keyword evidence="1" id="KW-1133">Transmembrane helix</keyword>
<dbReference type="EMBL" id="BARS01046764">
    <property type="protein sequence ID" value="GAG32699.1"/>
    <property type="molecule type" value="Genomic_DNA"/>
</dbReference>